<dbReference type="AlphaFoldDB" id="A0A3P6B0W5"/>
<reference evidence="1" key="1">
    <citation type="submission" date="2018-11" db="EMBL/GenBank/DDBJ databases">
        <authorList>
            <consortium name="Genoscope - CEA"/>
            <person name="William W."/>
        </authorList>
    </citation>
    <scope>NUCLEOTIDE SEQUENCE</scope>
</reference>
<accession>A0A3P6B0W5</accession>
<sequence length="62" mass="6881">MRIPVKSPSTKSAAPEKTIKISPLPYPWTTVAMPYLISTLSRSITAARARSSLSTGRRRHQE</sequence>
<proteinExistence type="predicted"/>
<evidence type="ECO:0000313" key="1">
    <source>
        <dbReference type="EMBL" id="VDC94669.1"/>
    </source>
</evidence>
<protein>
    <submittedName>
        <fullName evidence="1">Uncharacterized protein</fullName>
    </submittedName>
</protein>
<dbReference type="EMBL" id="LR031872">
    <property type="protein sequence ID" value="VDC94669.1"/>
    <property type="molecule type" value="Genomic_DNA"/>
</dbReference>
<gene>
    <name evidence="1" type="ORF">BOLC3T18011H</name>
</gene>
<name>A0A3P6B0W5_BRAOL</name>
<organism evidence="1">
    <name type="scientific">Brassica oleracea</name>
    <name type="common">Wild cabbage</name>
    <dbReference type="NCBI Taxonomy" id="3712"/>
    <lineage>
        <taxon>Eukaryota</taxon>
        <taxon>Viridiplantae</taxon>
        <taxon>Streptophyta</taxon>
        <taxon>Embryophyta</taxon>
        <taxon>Tracheophyta</taxon>
        <taxon>Spermatophyta</taxon>
        <taxon>Magnoliopsida</taxon>
        <taxon>eudicotyledons</taxon>
        <taxon>Gunneridae</taxon>
        <taxon>Pentapetalae</taxon>
        <taxon>rosids</taxon>
        <taxon>malvids</taxon>
        <taxon>Brassicales</taxon>
        <taxon>Brassicaceae</taxon>
        <taxon>Brassiceae</taxon>
        <taxon>Brassica</taxon>
    </lineage>
</organism>